<reference evidence="1 2" key="1">
    <citation type="submission" date="2018-10" db="EMBL/GenBank/DDBJ databases">
        <title>Lactobacillus sp. R7 and Lactobacillus sp. R19 isolated from fermented mustard green product of Taiwan.</title>
        <authorList>
            <person name="Lin S.-T."/>
        </authorList>
    </citation>
    <scope>NUCLEOTIDE SEQUENCE [LARGE SCALE GENOMIC DNA]</scope>
    <source>
        <strain evidence="1 2">BCRC 81129</strain>
    </source>
</reference>
<gene>
    <name evidence="1" type="ORF">EGT51_11835</name>
</gene>
<sequence length="107" mass="12021">MLKSLQITKLDADLSGEDIDKLYHSFQNVYGGRAEDLSADFVVGIQLLLMESGTAASNVLFHFSGVAYLYIWVGRNSDGTKDFIVTGRRTERARWQRMTCVVEPSIE</sequence>
<accession>A0A4Z0J6M1</accession>
<dbReference type="RefSeq" id="WP_135368881.1">
    <property type="nucleotide sequence ID" value="NZ_RKLX01000028.1"/>
</dbReference>
<name>A0A4Z0J6M1_9LACO</name>
<organism evidence="1 2">
    <name type="scientific">Levilactobacillus suantsaiihabitans</name>
    <dbReference type="NCBI Taxonomy" id="2487722"/>
    <lineage>
        <taxon>Bacteria</taxon>
        <taxon>Bacillati</taxon>
        <taxon>Bacillota</taxon>
        <taxon>Bacilli</taxon>
        <taxon>Lactobacillales</taxon>
        <taxon>Lactobacillaceae</taxon>
        <taxon>Levilactobacillus</taxon>
    </lineage>
</organism>
<comment type="caution">
    <text evidence="1">The sequence shown here is derived from an EMBL/GenBank/DDBJ whole genome shotgun (WGS) entry which is preliminary data.</text>
</comment>
<protein>
    <submittedName>
        <fullName evidence="1">Uncharacterized protein</fullName>
    </submittedName>
</protein>
<keyword evidence="2" id="KW-1185">Reference proteome</keyword>
<dbReference type="AlphaFoldDB" id="A0A4Z0J6M1"/>
<proteinExistence type="predicted"/>
<evidence type="ECO:0000313" key="1">
    <source>
        <dbReference type="EMBL" id="TGD17551.1"/>
    </source>
</evidence>
<dbReference type="EMBL" id="RKLX01000028">
    <property type="protein sequence ID" value="TGD17551.1"/>
    <property type="molecule type" value="Genomic_DNA"/>
</dbReference>
<dbReference type="Proteomes" id="UP000297348">
    <property type="component" value="Unassembled WGS sequence"/>
</dbReference>
<evidence type="ECO:0000313" key="2">
    <source>
        <dbReference type="Proteomes" id="UP000297348"/>
    </source>
</evidence>